<dbReference type="CDD" id="cd00834">
    <property type="entry name" value="KAS_I_II"/>
    <property type="match status" value="1"/>
</dbReference>
<dbReference type="Pfam" id="PF02801">
    <property type="entry name" value="Ketoacyl-synt_C"/>
    <property type="match status" value="1"/>
</dbReference>
<evidence type="ECO:0000313" key="6">
    <source>
        <dbReference type="Proteomes" id="UP000665181"/>
    </source>
</evidence>
<proteinExistence type="inferred from homology"/>
<dbReference type="GO" id="GO:0005829">
    <property type="term" value="C:cytosol"/>
    <property type="evidence" value="ECO:0007669"/>
    <property type="project" value="TreeGrafter"/>
</dbReference>
<dbReference type="Proteomes" id="UP000665181">
    <property type="component" value="Unassembled WGS sequence"/>
</dbReference>
<dbReference type="NCBIfam" id="NF005490">
    <property type="entry name" value="PRK07103.1"/>
    <property type="match status" value="1"/>
</dbReference>
<dbReference type="InterPro" id="IPR020841">
    <property type="entry name" value="PKS_Beta-ketoAc_synthase_dom"/>
</dbReference>
<dbReference type="GO" id="GO:0004315">
    <property type="term" value="F:3-oxoacyl-[acyl-carrier-protein] synthase activity"/>
    <property type="evidence" value="ECO:0007669"/>
    <property type="project" value="TreeGrafter"/>
</dbReference>
<reference evidence="5" key="1">
    <citation type="submission" date="2021-03" db="EMBL/GenBank/DDBJ databases">
        <title>Isolation of Bacillus subtilis from fermented food sample.</title>
        <authorList>
            <person name="Lakshmanan V."/>
            <person name="Athira K."/>
            <person name="Rajagopal K."/>
        </authorList>
    </citation>
    <scope>NUCLEOTIDE SEQUENCE</scope>
    <source>
        <strain evidence="5">S1</strain>
    </source>
</reference>
<dbReference type="InterPro" id="IPR016039">
    <property type="entry name" value="Thiolase-like"/>
</dbReference>
<dbReference type="Gene3D" id="3.40.47.10">
    <property type="match status" value="2"/>
</dbReference>
<dbReference type="Pfam" id="PF00109">
    <property type="entry name" value="ketoacyl-synt"/>
    <property type="match status" value="1"/>
</dbReference>
<dbReference type="GO" id="GO:0006633">
    <property type="term" value="P:fatty acid biosynthetic process"/>
    <property type="evidence" value="ECO:0007669"/>
    <property type="project" value="TreeGrafter"/>
</dbReference>
<sequence length="424" mass="45715">MDTHKVAVTGQGIVCSIGHDCEEFNSALKLGISGIGKLENMNLEGLKVNVGAEVRNFSLSRYLLDKSYPVELLSRVKSIMRRMPLIMETVVASALEAFYSAGLSCGVSTSDRMSVLVAGSNFSQNLHYRTASRYSSSLEYLSPSYALQFFDTNFVGTLSELFGVHGEGFTVGGASASGNAALLQAYRLIKSGYADVCIVASPMADFSPIELQGFYNLGAMGGIRFEKDPKSACRPFDKDHEGFILGQGSGSLILESMESAKRRKVRVLAEIIGGSIVLDGNRLSDARVQGETSAMLKALKDGDITLGDIDYINAHGTSTPLGDEIELNAIKSIFKDEINRIWINSTKSLTGHCLFSAGIVEAIACIQQLNNGFIHPNLNLNCPIDSSFRFAGKQSTQANIHTAMSNSFAFGGINTSIILKRHES</sequence>
<dbReference type="InterPro" id="IPR014030">
    <property type="entry name" value="Ketoacyl_synth_N"/>
</dbReference>
<gene>
    <name evidence="5" type="ORF">J5227_22105</name>
</gene>
<dbReference type="PANTHER" id="PTHR11712:SF336">
    <property type="entry name" value="3-OXOACYL-[ACYL-CARRIER-PROTEIN] SYNTHASE, MITOCHONDRIAL"/>
    <property type="match status" value="1"/>
</dbReference>
<evidence type="ECO:0000256" key="3">
    <source>
        <dbReference type="RuleBase" id="RU003694"/>
    </source>
</evidence>
<dbReference type="PROSITE" id="PS52004">
    <property type="entry name" value="KS3_2"/>
    <property type="match status" value="1"/>
</dbReference>
<comment type="similarity">
    <text evidence="1 3">Belongs to the thiolase-like superfamily. Beta-ketoacyl-ACP synthases family.</text>
</comment>
<evidence type="ECO:0000313" key="5">
    <source>
        <dbReference type="EMBL" id="MBO3796934.1"/>
    </source>
</evidence>
<protein>
    <recommendedName>
        <fullName evidence="4">Ketosynthase family 3 (KS3) domain-containing protein</fullName>
    </recommendedName>
</protein>
<dbReference type="AlphaFoldDB" id="A0A8I2B9M0"/>
<dbReference type="SUPFAM" id="SSF53901">
    <property type="entry name" value="Thiolase-like"/>
    <property type="match status" value="2"/>
</dbReference>
<dbReference type="InterPro" id="IPR000794">
    <property type="entry name" value="Beta-ketoacyl_synthase"/>
</dbReference>
<evidence type="ECO:0000256" key="2">
    <source>
        <dbReference type="ARBA" id="ARBA00022679"/>
    </source>
</evidence>
<comment type="caution">
    <text evidence="5">The sequence shown here is derived from an EMBL/GenBank/DDBJ whole genome shotgun (WGS) entry which is preliminary data.</text>
</comment>
<dbReference type="PANTHER" id="PTHR11712">
    <property type="entry name" value="POLYKETIDE SYNTHASE-RELATED"/>
    <property type="match status" value="1"/>
</dbReference>
<dbReference type="RefSeq" id="WP_059293354.1">
    <property type="nucleotide sequence ID" value="NZ_JAGFPW010000037.1"/>
</dbReference>
<accession>A0A8I2B9M0</accession>
<dbReference type="SMART" id="SM00825">
    <property type="entry name" value="PKS_KS"/>
    <property type="match status" value="1"/>
</dbReference>
<keyword evidence="2 3" id="KW-0808">Transferase</keyword>
<dbReference type="EMBL" id="JAGFPW010000037">
    <property type="protein sequence ID" value="MBO3796934.1"/>
    <property type="molecule type" value="Genomic_DNA"/>
</dbReference>
<evidence type="ECO:0000256" key="1">
    <source>
        <dbReference type="ARBA" id="ARBA00008467"/>
    </source>
</evidence>
<evidence type="ECO:0000259" key="4">
    <source>
        <dbReference type="PROSITE" id="PS52004"/>
    </source>
</evidence>
<feature type="domain" description="Ketosynthase family 3 (KS3)" evidence="4">
    <location>
        <begin position="3"/>
        <end position="421"/>
    </location>
</feature>
<organism evidence="5 6">
    <name type="scientific">Bacillus subtilis</name>
    <dbReference type="NCBI Taxonomy" id="1423"/>
    <lineage>
        <taxon>Bacteria</taxon>
        <taxon>Bacillati</taxon>
        <taxon>Bacillota</taxon>
        <taxon>Bacilli</taxon>
        <taxon>Bacillales</taxon>
        <taxon>Bacillaceae</taxon>
        <taxon>Bacillus</taxon>
    </lineage>
</organism>
<name>A0A8I2B9M0_BACIU</name>
<dbReference type="InterPro" id="IPR014031">
    <property type="entry name" value="Ketoacyl_synth_C"/>
</dbReference>